<dbReference type="Proteomes" id="UP000799755">
    <property type="component" value="Unassembled WGS sequence"/>
</dbReference>
<accession>A0ACB6R2E5</accession>
<protein>
    <submittedName>
        <fullName evidence="1">Purine and uridine phosphorylase</fullName>
    </submittedName>
</protein>
<proteinExistence type="predicted"/>
<reference evidence="1" key="1">
    <citation type="journal article" date="2020" name="Stud. Mycol.">
        <title>101 Dothideomycetes genomes: a test case for predicting lifestyles and emergence of pathogens.</title>
        <authorList>
            <person name="Haridas S."/>
            <person name="Albert R."/>
            <person name="Binder M."/>
            <person name="Bloem J."/>
            <person name="Labutti K."/>
            <person name="Salamov A."/>
            <person name="Andreopoulos B."/>
            <person name="Baker S."/>
            <person name="Barry K."/>
            <person name="Bills G."/>
            <person name="Bluhm B."/>
            <person name="Cannon C."/>
            <person name="Castanera R."/>
            <person name="Culley D."/>
            <person name="Daum C."/>
            <person name="Ezra D."/>
            <person name="Gonzalez J."/>
            <person name="Henrissat B."/>
            <person name="Kuo A."/>
            <person name="Liang C."/>
            <person name="Lipzen A."/>
            <person name="Lutzoni F."/>
            <person name="Magnuson J."/>
            <person name="Mondo S."/>
            <person name="Nolan M."/>
            <person name="Ohm R."/>
            <person name="Pangilinan J."/>
            <person name="Park H.-J."/>
            <person name="Ramirez L."/>
            <person name="Alfaro M."/>
            <person name="Sun H."/>
            <person name="Tritt A."/>
            <person name="Yoshinaga Y."/>
            <person name="Zwiers L.-H."/>
            <person name="Turgeon B."/>
            <person name="Goodwin S."/>
            <person name="Spatafora J."/>
            <person name="Crous P."/>
            <person name="Grigoriev I."/>
        </authorList>
    </citation>
    <scope>NUCLEOTIDE SEQUENCE</scope>
    <source>
        <strain evidence="1">ATCC 200398</strain>
    </source>
</reference>
<keyword evidence="2" id="KW-1185">Reference proteome</keyword>
<sequence length="925" mass="104457">MSKKRAASDDEVLAYSESKKSKIGISKSVLIEGSQQNLQNEAYTVGWICAITTEYVAAQAFLDEKHDGPEHVHVHDENDYTLGRVGKHNVVIAVLPNGEYGISSAAGVASDMLHTFPNIRIGLMVGIGGGAPTPKHDIRLGDIVVSAPCNGKGGVIQYDFGKNIQDQSFQLTRFLNQPPKVLRAAMSGLKAKYELDGHQIDEAINRILEEKPRLKKYKRPSPESDRLYQSTVKHPPDNEKNCTVVCGDHQSDLRPRDERAEGEDNPAIHYGLIASANQLMENALLRDKLAEDKGVLCFETEAAGLVNQFPCLVIRGICDYSDTHKNERWQGYAAMAAAAYAKDILCRIAPNKVEAEKKISDLLLSVKNDMSKLRCDVQDARSAVQGISFEQKRGNIESWLSPSDPSTNYNKALQQRQEGTGCWFLSTPAYFQWKTQRNSSLWLYGIPGCGKTILSSTIIEDLDKKPPGSTFLYFYFDFSDIHKQTLENMVRSLIGQLYSKCENTRKQLDSLFSSCERGRRQPKCESLCQVLSQMLDPLEDVYVVLDALDECCTRMGSHTEGLLSWIRDLLGSRQRNVHLLVTSRPEQDIQSKLNDLVHEENRIHLQSNLISDDIYAYIHTRVREGDGLRRWRERPEVQDEIEAALVQKANGMFRWVTCQIDALENCLEYRSLKRALVSLPKTLDETYSRILQAIPSEHKQYATIILQLITFSERPLTIEEAVDAIAVDTKGKPYFDPKYRMPNPQEISRYCSSLVAVVSITEHSNRGNHVELQLAHFSVKEYLMSTRLDSDIAHDFQESTAGAAIAKTCLAYLLHFNQKIPRNEIVKCFPFAQYSARFWMRNAVRAKDSDNTVLDFIEQFFCDQKCSYEICYSLYRPDLQFNGPYEGQGNPAPALYYAAFGGLLQTVNCLLNRGTNLHFEATSRL</sequence>
<evidence type="ECO:0000313" key="2">
    <source>
        <dbReference type="Proteomes" id="UP000799755"/>
    </source>
</evidence>
<dbReference type="EMBL" id="MU003500">
    <property type="protein sequence ID" value="KAF2473448.1"/>
    <property type="molecule type" value="Genomic_DNA"/>
</dbReference>
<organism evidence="1 2">
    <name type="scientific">Lindgomyces ingoldianus</name>
    <dbReference type="NCBI Taxonomy" id="673940"/>
    <lineage>
        <taxon>Eukaryota</taxon>
        <taxon>Fungi</taxon>
        <taxon>Dikarya</taxon>
        <taxon>Ascomycota</taxon>
        <taxon>Pezizomycotina</taxon>
        <taxon>Dothideomycetes</taxon>
        <taxon>Pleosporomycetidae</taxon>
        <taxon>Pleosporales</taxon>
        <taxon>Lindgomycetaceae</taxon>
        <taxon>Lindgomyces</taxon>
    </lineage>
</organism>
<comment type="caution">
    <text evidence="1">The sequence shown here is derived from an EMBL/GenBank/DDBJ whole genome shotgun (WGS) entry which is preliminary data.</text>
</comment>
<name>A0ACB6R2E5_9PLEO</name>
<evidence type="ECO:0000313" key="1">
    <source>
        <dbReference type="EMBL" id="KAF2473448.1"/>
    </source>
</evidence>
<gene>
    <name evidence="1" type="ORF">BDR25DRAFT_352871</name>
</gene>